<gene>
    <name evidence="2" type="ORF">FIBRA_08806</name>
</gene>
<dbReference type="PANTHER" id="PTHR40465:SF1">
    <property type="entry name" value="DUF6534 DOMAIN-CONTAINING PROTEIN"/>
    <property type="match status" value="1"/>
</dbReference>
<dbReference type="InParanoid" id="J4GIA2"/>
<dbReference type="EMBL" id="HE797379">
    <property type="protein sequence ID" value="CCM06533.1"/>
    <property type="molecule type" value="Genomic_DNA"/>
</dbReference>
<evidence type="ECO:0000313" key="2">
    <source>
        <dbReference type="EMBL" id="CCM06533.1"/>
    </source>
</evidence>
<sequence length="147" mass="16761">MTEPDLHIDSSIGAFYIGIVIATQFYGIACGQVLYYLWHYPKDSIKVKCSVVLLWVFDTVITIMAIMCLYGYTVQSHSQPSILHILLNSFTIEYTLAIILITAVQCYYMTTIWKLLARKWYKLPLIIAMVILALISLGCGFATAYEW</sequence>
<reference evidence="2 3" key="1">
    <citation type="journal article" date="2012" name="Appl. Environ. Microbiol.">
        <title>Short-read sequencing for genomic analysis of the brown rot fungus Fibroporia radiculosa.</title>
        <authorList>
            <person name="Tang J.D."/>
            <person name="Perkins A.D."/>
            <person name="Sonstegard T.S."/>
            <person name="Schroeder S.G."/>
            <person name="Burgess S.C."/>
            <person name="Diehl S.V."/>
        </authorList>
    </citation>
    <scope>NUCLEOTIDE SEQUENCE [LARGE SCALE GENOMIC DNA]</scope>
    <source>
        <strain evidence="2 3">TFFH 294</strain>
    </source>
</reference>
<dbReference type="STRING" id="599839.J4GIA2"/>
<name>J4GIA2_9APHY</name>
<dbReference type="GeneID" id="24101433"/>
<dbReference type="RefSeq" id="XP_012185816.1">
    <property type="nucleotide sequence ID" value="XM_012330426.1"/>
</dbReference>
<evidence type="ECO:0000313" key="3">
    <source>
        <dbReference type="Proteomes" id="UP000006352"/>
    </source>
</evidence>
<feature type="transmembrane region" description="Helical" evidence="1">
    <location>
        <begin position="50"/>
        <end position="72"/>
    </location>
</feature>
<keyword evidence="1" id="KW-0472">Membrane</keyword>
<dbReference type="Proteomes" id="UP000006352">
    <property type="component" value="Unassembled WGS sequence"/>
</dbReference>
<keyword evidence="3" id="KW-1185">Reference proteome</keyword>
<accession>J4GIA2</accession>
<feature type="transmembrane region" description="Helical" evidence="1">
    <location>
        <begin position="125"/>
        <end position="145"/>
    </location>
</feature>
<proteinExistence type="predicted"/>
<protein>
    <recommendedName>
        <fullName evidence="4">Integral membrane protein</fullName>
    </recommendedName>
</protein>
<dbReference type="OrthoDB" id="3063206at2759"/>
<dbReference type="PANTHER" id="PTHR40465">
    <property type="entry name" value="CHROMOSOME 1, WHOLE GENOME SHOTGUN SEQUENCE"/>
    <property type="match status" value="1"/>
</dbReference>
<dbReference type="AlphaFoldDB" id="J4GIA2"/>
<organism evidence="2 3">
    <name type="scientific">Fibroporia radiculosa</name>
    <dbReference type="NCBI Taxonomy" id="599839"/>
    <lineage>
        <taxon>Eukaryota</taxon>
        <taxon>Fungi</taxon>
        <taxon>Dikarya</taxon>
        <taxon>Basidiomycota</taxon>
        <taxon>Agaricomycotina</taxon>
        <taxon>Agaricomycetes</taxon>
        <taxon>Polyporales</taxon>
        <taxon>Fibroporiaceae</taxon>
        <taxon>Fibroporia</taxon>
    </lineage>
</organism>
<keyword evidence="1" id="KW-1133">Transmembrane helix</keyword>
<keyword evidence="1" id="KW-0812">Transmembrane</keyword>
<feature type="transmembrane region" description="Helical" evidence="1">
    <location>
        <begin position="92"/>
        <end position="113"/>
    </location>
</feature>
<feature type="transmembrane region" description="Helical" evidence="1">
    <location>
        <begin position="12"/>
        <end position="38"/>
    </location>
</feature>
<dbReference type="HOGENOM" id="CLU_046025_16_1_1"/>
<evidence type="ECO:0008006" key="4">
    <source>
        <dbReference type="Google" id="ProtNLM"/>
    </source>
</evidence>
<evidence type="ECO:0000256" key="1">
    <source>
        <dbReference type="SAM" id="Phobius"/>
    </source>
</evidence>